<organism evidence="1 2">
    <name type="scientific">Apiospora saccharicola</name>
    <dbReference type="NCBI Taxonomy" id="335842"/>
    <lineage>
        <taxon>Eukaryota</taxon>
        <taxon>Fungi</taxon>
        <taxon>Dikarya</taxon>
        <taxon>Ascomycota</taxon>
        <taxon>Pezizomycotina</taxon>
        <taxon>Sordariomycetes</taxon>
        <taxon>Xylariomycetidae</taxon>
        <taxon>Amphisphaeriales</taxon>
        <taxon>Apiosporaceae</taxon>
        <taxon>Apiospora</taxon>
    </lineage>
</organism>
<sequence length="181" mass="19112">MLGVVIGTALGAAFAPVLVGPALGAVGFGAIGPIARSIAATVQSAGAVGAAFSTLQSAAMGGYGKRWRDPPDQLDGRLDRVPGRVLQPRPASFAVGGWTKALAKELPRAWNVQLLHRRDGRRQQDQLRNHLAQTHCPVATRPYAADLGLPHQRAADLHAQRAGPGRLVRSCRTWPPPCTTL</sequence>
<protein>
    <submittedName>
        <fullName evidence="1">Uncharacterized protein</fullName>
    </submittedName>
</protein>
<dbReference type="InterPro" id="IPR038213">
    <property type="entry name" value="IFI6/IFI27-like_sf"/>
</dbReference>
<accession>A0ABR1UMW7</accession>
<comment type="caution">
    <text evidence="1">The sequence shown here is derived from an EMBL/GenBank/DDBJ whole genome shotgun (WGS) entry which is preliminary data.</text>
</comment>
<dbReference type="EMBL" id="JAQQWM010000006">
    <property type="protein sequence ID" value="KAK8059406.1"/>
    <property type="molecule type" value="Genomic_DNA"/>
</dbReference>
<reference evidence="1 2" key="1">
    <citation type="submission" date="2023-01" db="EMBL/GenBank/DDBJ databases">
        <title>Analysis of 21 Apiospora genomes using comparative genomics revels a genus with tremendous synthesis potential of carbohydrate active enzymes and secondary metabolites.</title>
        <authorList>
            <person name="Sorensen T."/>
        </authorList>
    </citation>
    <scope>NUCLEOTIDE SEQUENCE [LARGE SCALE GENOMIC DNA]</scope>
    <source>
        <strain evidence="1 2">CBS 83171</strain>
    </source>
</reference>
<evidence type="ECO:0000313" key="2">
    <source>
        <dbReference type="Proteomes" id="UP001446871"/>
    </source>
</evidence>
<gene>
    <name evidence="1" type="ORF">PG996_009336</name>
</gene>
<dbReference type="Proteomes" id="UP001446871">
    <property type="component" value="Unassembled WGS sequence"/>
</dbReference>
<dbReference type="Gene3D" id="6.10.110.10">
    <property type="match status" value="1"/>
</dbReference>
<proteinExistence type="predicted"/>
<keyword evidence="2" id="KW-1185">Reference proteome</keyword>
<name>A0ABR1UMW7_9PEZI</name>
<evidence type="ECO:0000313" key="1">
    <source>
        <dbReference type="EMBL" id="KAK8059406.1"/>
    </source>
</evidence>